<dbReference type="Gene3D" id="3.40.630.90">
    <property type="match status" value="1"/>
</dbReference>
<keyword evidence="3" id="KW-0012">Acyltransferase</keyword>
<dbReference type="Pfam" id="PF18014">
    <property type="entry name" value="Acetyltransf_18"/>
    <property type="match status" value="1"/>
</dbReference>
<feature type="domain" description="N-acetyltransferase" evidence="2">
    <location>
        <begin position="21"/>
        <end position="173"/>
    </location>
</feature>
<dbReference type="EMBL" id="JBHUFU010000002">
    <property type="protein sequence ID" value="MFD1829002.1"/>
    <property type="molecule type" value="Genomic_DNA"/>
</dbReference>
<dbReference type="PANTHER" id="PTHR47237:SF2">
    <property type="entry name" value="BLL4206 PROTEIN"/>
    <property type="match status" value="1"/>
</dbReference>
<dbReference type="InterPro" id="IPR000182">
    <property type="entry name" value="GNAT_dom"/>
</dbReference>
<evidence type="ECO:0000259" key="2">
    <source>
        <dbReference type="PROSITE" id="PS51186"/>
    </source>
</evidence>
<keyword evidence="3" id="KW-0808">Transferase</keyword>
<evidence type="ECO:0000313" key="3">
    <source>
        <dbReference type="EMBL" id="MFD1829002.1"/>
    </source>
</evidence>
<evidence type="ECO:0000313" key="4">
    <source>
        <dbReference type="Proteomes" id="UP001597365"/>
    </source>
</evidence>
<dbReference type="PANTHER" id="PTHR47237">
    <property type="entry name" value="SLL0310 PROTEIN"/>
    <property type="match status" value="1"/>
</dbReference>
<organism evidence="3 4">
    <name type="scientific">Streptomyces desertarenae</name>
    <dbReference type="NCBI Taxonomy" id="2666184"/>
    <lineage>
        <taxon>Bacteria</taxon>
        <taxon>Bacillati</taxon>
        <taxon>Actinomycetota</taxon>
        <taxon>Actinomycetes</taxon>
        <taxon>Kitasatosporales</taxon>
        <taxon>Streptomycetaceae</taxon>
        <taxon>Streptomyces</taxon>
    </lineage>
</organism>
<name>A0ABW4PE74_9ACTN</name>
<gene>
    <name evidence="3" type="ORF">ACFSJS_04900</name>
</gene>
<reference evidence="4" key="1">
    <citation type="journal article" date="2019" name="Int. J. Syst. Evol. Microbiol.">
        <title>The Global Catalogue of Microorganisms (GCM) 10K type strain sequencing project: providing services to taxonomists for standard genome sequencing and annotation.</title>
        <authorList>
            <consortium name="The Broad Institute Genomics Platform"/>
            <consortium name="The Broad Institute Genome Sequencing Center for Infectious Disease"/>
            <person name="Wu L."/>
            <person name="Ma J."/>
        </authorList>
    </citation>
    <scope>NUCLEOTIDE SEQUENCE [LARGE SCALE GENOMIC DNA]</scope>
    <source>
        <strain evidence="4">CGMCC 4.7455</strain>
    </source>
</reference>
<dbReference type="Gene3D" id="3.40.630.30">
    <property type="match status" value="1"/>
</dbReference>
<dbReference type="InterPro" id="IPR052729">
    <property type="entry name" value="Acyl/Acetyltrans_Enzymes"/>
</dbReference>
<sequence>MTPPSSPSPVPPPPHPSPAELPVRGLTLADLPACSDLAESRGWLREEHKWRLLLTAGRGYGVDAPHGDSPPASPGQGGRPRPGLAGTVVLTPYGPSPGAPGAGAACVGMVLVAERHSRRGLGRRLVRHALEESGDATVFLFAAGPGRPLYEKLGFVPVVSVDMLTGHFSCPCPGGADGHASDAGVTVRAATAADLPTVRALDAAAFGLDRSHLLVRLPSFADHFAVAVSGDRITGYAAAWPNGRATVIGPVVAGDRATAQALTARLASRAAGPVRFDAYAHHRELASWLRAHGLDGGFLCTLMVHGAPGTPMDPDRCFAPYSVALG</sequence>
<dbReference type="InterPro" id="IPR041496">
    <property type="entry name" value="YitH/HolE_GNAT"/>
</dbReference>
<dbReference type="Proteomes" id="UP001597365">
    <property type="component" value="Unassembled WGS sequence"/>
</dbReference>
<protein>
    <submittedName>
        <fullName evidence="3">GNAT family N-acetyltransferase</fullName>
        <ecNumber evidence="3">2.3.1.-</ecNumber>
    </submittedName>
</protein>
<dbReference type="InterPro" id="IPR016181">
    <property type="entry name" value="Acyl_CoA_acyltransferase"/>
</dbReference>
<dbReference type="RefSeq" id="WP_380897118.1">
    <property type="nucleotide sequence ID" value="NZ_JBHUFU010000002.1"/>
</dbReference>
<dbReference type="GO" id="GO:0016746">
    <property type="term" value="F:acyltransferase activity"/>
    <property type="evidence" value="ECO:0007669"/>
    <property type="project" value="UniProtKB-KW"/>
</dbReference>
<keyword evidence="4" id="KW-1185">Reference proteome</keyword>
<feature type="region of interest" description="Disordered" evidence="1">
    <location>
        <begin position="62"/>
        <end position="86"/>
    </location>
</feature>
<accession>A0ABW4PE74</accession>
<comment type="caution">
    <text evidence="3">The sequence shown here is derived from an EMBL/GenBank/DDBJ whole genome shotgun (WGS) entry which is preliminary data.</text>
</comment>
<evidence type="ECO:0000256" key="1">
    <source>
        <dbReference type="SAM" id="MobiDB-lite"/>
    </source>
</evidence>
<dbReference type="SUPFAM" id="SSF55729">
    <property type="entry name" value="Acyl-CoA N-acyltransferases (Nat)"/>
    <property type="match status" value="1"/>
</dbReference>
<dbReference type="PROSITE" id="PS51186">
    <property type="entry name" value="GNAT"/>
    <property type="match status" value="1"/>
</dbReference>
<proteinExistence type="predicted"/>
<feature type="compositionally biased region" description="Pro residues" evidence="1">
    <location>
        <begin position="1"/>
        <end position="19"/>
    </location>
</feature>
<dbReference type="Pfam" id="PF13508">
    <property type="entry name" value="Acetyltransf_7"/>
    <property type="match status" value="1"/>
</dbReference>
<feature type="region of interest" description="Disordered" evidence="1">
    <location>
        <begin position="1"/>
        <end position="24"/>
    </location>
</feature>
<dbReference type="EC" id="2.3.1.-" evidence="3"/>